<keyword evidence="8" id="KW-0408">Iron</keyword>
<evidence type="ECO:0000313" key="11">
    <source>
        <dbReference type="EMBL" id="KZA99103.1"/>
    </source>
</evidence>
<gene>
    <name evidence="11" type="ORF">A4A59_23905</name>
</gene>
<dbReference type="EMBL" id="LVYU01000107">
    <property type="protein sequence ID" value="KZA99103.1"/>
    <property type="molecule type" value="Genomic_DNA"/>
</dbReference>
<reference evidence="11" key="1">
    <citation type="submission" date="2016-03" db="EMBL/GenBank/DDBJ databases">
        <title>Microsymbionts genomes from the relict species Vavilovia formosa.</title>
        <authorList>
            <person name="Chirak E."/>
            <person name="Kimeklis A."/>
            <person name="Kopat V."/>
            <person name="Andronov E."/>
        </authorList>
    </citation>
    <scope>NUCLEOTIDE SEQUENCE [LARGE SCALE GENOMIC DNA]</scope>
    <source>
        <strain evidence="11">Vaf12</strain>
    </source>
</reference>
<dbReference type="UniPathway" id="UPA00246"/>
<dbReference type="InterPro" id="IPR004628">
    <property type="entry name" value="Man_deHydtase"/>
</dbReference>
<keyword evidence="10" id="KW-0456">Lyase</keyword>
<dbReference type="PANTHER" id="PTHR30387">
    <property type="entry name" value="MANNONATE DEHYDRATASE"/>
    <property type="match status" value="1"/>
</dbReference>
<sequence>MYLGTQVAARDDDDYRIFAQLGVKHINADPPGKPSSWTLSDLERHRDKVESFGLILDMIQLPLPSQPIEKASYPDILLAGPERDRQIDAVCKLIENAAAAGIPAVKYNLNLIGIPRTPDEPGRGGSLNASFRWDKTDQQAEPGLAGVLSEDENWERIDYFLERVVPVAASNRVRLACHPHDPYTPPGYRGVTRVLGTVEGLKKFVLMRETPYHGLNFCQGSIGEMLENPGKEIDDVIRWFGQRGKIFNVHFRNIRGGKLSFMETFPEEGDMDMVRSARTYKEVGFKYMLMPDHVPTVSGKDPTATAFAFCYGYIAALLQVLESE</sequence>
<organism evidence="11">
    <name type="scientific">Rhizobium leguminosarum</name>
    <dbReference type="NCBI Taxonomy" id="384"/>
    <lineage>
        <taxon>Bacteria</taxon>
        <taxon>Pseudomonadati</taxon>
        <taxon>Pseudomonadota</taxon>
        <taxon>Alphaproteobacteria</taxon>
        <taxon>Hyphomicrobiales</taxon>
        <taxon>Rhizobiaceae</taxon>
        <taxon>Rhizobium/Agrobacterium group</taxon>
        <taxon>Rhizobium</taxon>
    </lineage>
</organism>
<dbReference type="Pfam" id="PF03786">
    <property type="entry name" value="UxuA"/>
    <property type="match status" value="1"/>
</dbReference>
<dbReference type="GO" id="GO:0008198">
    <property type="term" value="F:ferrous iron binding"/>
    <property type="evidence" value="ECO:0007669"/>
    <property type="project" value="TreeGrafter"/>
</dbReference>
<keyword evidence="9" id="KW-0464">Manganese</keyword>
<evidence type="ECO:0000256" key="2">
    <source>
        <dbReference type="ARBA" id="ARBA00001936"/>
    </source>
</evidence>
<dbReference type="RefSeq" id="WP_062943211.1">
    <property type="nucleotide sequence ID" value="NZ_CP171844.1"/>
</dbReference>
<proteinExistence type="inferred from homology"/>
<accession>A0A154IET5</accession>
<dbReference type="GO" id="GO:0042840">
    <property type="term" value="P:D-glucuronate catabolic process"/>
    <property type="evidence" value="ECO:0007669"/>
    <property type="project" value="TreeGrafter"/>
</dbReference>
<dbReference type="GO" id="GO:0030145">
    <property type="term" value="F:manganese ion binding"/>
    <property type="evidence" value="ECO:0007669"/>
    <property type="project" value="TreeGrafter"/>
</dbReference>
<evidence type="ECO:0000256" key="3">
    <source>
        <dbReference type="ARBA" id="ARBA00001954"/>
    </source>
</evidence>
<comment type="catalytic activity">
    <reaction evidence="1">
        <text>D-mannonate = 2-dehydro-3-deoxy-D-gluconate + H2O</text>
        <dbReference type="Rhea" id="RHEA:20097"/>
        <dbReference type="ChEBI" id="CHEBI:15377"/>
        <dbReference type="ChEBI" id="CHEBI:17767"/>
        <dbReference type="ChEBI" id="CHEBI:57990"/>
        <dbReference type="EC" id="4.2.1.8"/>
    </reaction>
</comment>
<comment type="pathway">
    <text evidence="5">Carbohydrate metabolism; pentose and glucuronate interconversion.</text>
</comment>
<evidence type="ECO:0000256" key="9">
    <source>
        <dbReference type="ARBA" id="ARBA00023211"/>
    </source>
</evidence>
<comment type="similarity">
    <text evidence="6">Belongs to the mannonate dehydratase family.</text>
</comment>
<name>A0A154IET5_RHILE</name>
<evidence type="ECO:0000256" key="10">
    <source>
        <dbReference type="ARBA" id="ARBA00023239"/>
    </source>
</evidence>
<comment type="cofactor">
    <cofactor evidence="2">
        <name>Mn(2+)</name>
        <dbReference type="ChEBI" id="CHEBI:29035"/>
    </cofactor>
</comment>
<dbReference type="AlphaFoldDB" id="A0A154IET5"/>
<evidence type="ECO:0000256" key="1">
    <source>
        <dbReference type="ARBA" id="ARBA00001794"/>
    </source>
</evidence>
<dbReference type="SUPFAM" id="SSF51658">
    <property type="entry name" value="Xylose isomerase-like"/>
    <property type="match status" value="1"/>
</dbReference>
<comment type="cofactor">
    <cofactor evidence="3">
        <name>Fe(2+)</name>
        <dbReference type="ChEBI" id="CHEBI:29033"/>
    </cofactor>
</comment>
<evidence type="ECO:0000256" key="5">
    <source>
        <dbReference type="ARBA" id="ARBA00004892"/>
    </source>
</evidence>
<evidence type="ECO:0000256" key="8">
    <source>
        <dbReference type="ARBA" id="ARBA00023004"/>
    </source>
</evidence>
<dbReference type="InterPro" id="IPR036237">
    <property type="entry name" value="Xyl_isomerase-like_sf"/>
</dbReference>
<protein>
    <recommendedName>
        <fullName evidence="7">mannonate dehydratase</fullName>
        <ecNumber evidence="7">4.2.1.8</ecNumber>
    </recommendedName>
</protein>
<evidence type="ECO:0000256" key="7">
    <source>
        <dbReference type="ARBA" id="ARBA00012927"/>
    </source>
</evidence>
<evidence type="ECO:0000256" key="6">
    <source>
        <dbReference type="ARBA" id="ARBA00007389"/>
    </source>
</evidence>
<dbReference type="EC" id="4.2.1.8" evidence="7"/>
<evidence type="ECO:0000256" key="4">
    <source>
        <dbReference type="ARBA" id="ARBA00002713"/>
    </source>
</evidence>
<dbReference type="GO" id="GO:0008927">
    <property type="term" value="F:mannonate dehydratase activity"/>
    <property type="evidence" value="ECO:0007669"/>
    <property type="project" value="UniProtKB-EC"/>
</dbReference>
<dbReference type="Gene3D" id="3.20.20.150">
    <property type="entry name" value="Divalent-metal-dependent TIM barrel enzymes"/>
    <property type="match status" value="1"/>
</dbReference>
<dbReference type="PANTHER" id="PTHR30387:SF2">
    <property type="entry name" value="MANNONATE DEHYDRATASE"/>
    <property type="match status" value="1"/>
</dbReference>
<comment type="caution">
    <text evidence="11">The sequence shown here is derived from an EMBL/GenBank/DDBJ whole genome shotgun (WGS) entry which is preliminary data.</text>
</comment>
<comment type="function">
    <text evidence="4">Catalyzes the dehydration of D-mannonate.</text>
</comment>